<dbReference type="PRINTS" id="PR00359">
    <property type="entry name" value="BP450"/>
</dbReference>
<dbReference type="SUPFAM" id="SSF48264">
    <property type="entry name" value="Cytochrome P450"/>
    <property type="match status" value="1"/>
</dbReference>
<keyword evidence="4" id="KW-1185">Reference proteome</keyword>
<dbReference type="Gene3D" id="1.10.630.10">
    <property type="entry name" value="Cytochrome P450"/>
    <property type="match status" value="1"/>
</dbReference>
<sequence length="418" mass="46893">MELTGTETRLDPTIRNDPFPFYRALREERPVYYDPGLDLYLVTRYDDAAAVLRDDVNFSLEHGYQDRYGNGFLDEFAAILERDGGGFIRDMAIDPPKHTRYRKLTEKAFTAHRVKDLEGRIRQIVVGLVEAMAERGEGDGMKDFGGPVTAQIICEQLGFDPAEVTAEKIALWTKAVLDQIGRMQTREDMLENAAVMCELQNYIIKHIKDRQANRREDMISDLVHARLDDDAEPVLSWTEQIATVRGFLIAGNDTTAAAIVNLLLVLATEPGLADRLYTQVDDERVMTRFVEEVLRLQPPVHGLFRTAMKDVTLSGVTIPAKAQVCIMYAAANHDGAKFADADALDIDRPNVGANLTFGLGIHRCVGIALARMEIKVAAQEIIRRLKDIRLAIDPAEITYLPTLATHTIERLPLTFARR</sequence>
<dbReference type="InterPro" id="IPR002397">
    <property type="entry name" value="Cyt_P450_B"/>
</dbReference>
<evidence type="ECO:0000256" key="1">
    <source>
        <dbReference type="ARBA" id="ARBA00010617"/>
    </source>
</evidence>
<dbReference type="Pfam" id="PF00067">
    <property type="entry name" value="p450"/>
    <property type="match status" value="1"/>
</dbReference>
<dbReference type="RefSeq" id="WP_339585104.1">
    <property type="nucleotide sequence ID" value="NZ_JBBHJZ010000001.1"/>
</dbReference>
<proteinExistence type="inferred from homology"/>
<evidence type="ECO:0000256" key="2">
    <source>
        <dbReference type="RuleBase" id="RU000461"/>
    </source>
</evidence>
<dbReference type="PANTHER" id="PTHR46696">
    <property type="entry name" value="P450, PUTATIVE (EUROFUNG)-RELATED"/>
    <property type="match status" value="1"/>
</dbReference>
<keyword evidence="2" id="KW-0408">Iron</keyword>
<dbReference type="PRINTS" id="PR00385">
    <property type="entry name" value="P450"/>
</dbReference>
<dbReference type="Proteomes" id="UP001361239">
    <property type="component" value="Unassembled WGS sequence"/>
</dbReference>
<dbReference type="PROSITE" id="PS00086">
    <property type="entry name" value="CYTOCHROME_P450"/>
    <property type="match status" value="1"/>
</dbReference>
<dbReference type="InterPro" id="IPR017972">
    <property type="entry name" value="Cyt_P450_CS"/>
</dbReference>
<keyword evidence="2" id="KW-0349">Heme</keyword>
<dbReference type="EMBL" id="JBBHJZ010000001">
    <property type="protein sequence ID" value="MEJ5975135.1"/>
    <property type="molecule type" value="Genomic_DNA"/>
</dbReference>
<gene>
    <name evidence="3" type="ORF">WG901_00680</name>
</gene>
<dbReference type="PANTHER" id="PTHR46696:SF1">
    <property type="entry name" value="CYTOCHROME P450 YJIB-RELATED"/>
    <property type="match status" value="1"/>
</dbReference>
<keyword evidence="2" id="KW-0503">Monooxygenase</keyword>
<organism evidence="3 4">
    <name type="scientific">Novosphingobium anseongense</name>
    <dbReference type="NCBI Taxonomy" id="3133436"/>
    <lineage>
        <taxon>Bacteria</taxon>
        <taxon>Pseudomonadati</taxon>
        <taxon>Pseudomonadota</taxon>
        <taxon>Alphaproteobacteria</taxon>
        <taxon>Sphingomonadales</taxon>
        <taxon>Sphingomonadaceae</taxon>
        <taxon>Novosphingobium</taxon>
    </lineage>
</organism>
<accession>A0ABU8RPZ2</accession>
<comment type="caution">
    <text evidence="3">The sequence shown here is derived from an EMBL/GenBank/DDBJ whole genome shotgun (WGS) entry which is preliminary data.</text>
</comment>
<comment type="similarity">
    <text evidence="1 2">Belongs to the cytochrome P450 family.</text>
</comment>
<reference evidence="3 4" key="1">
    <citation type="submission" date="2024-03" db="EMBL/GenBank/DDBJ databases">
        <authorList>
            <person name="Jo J.-H."/>
        </authorList>
    </citation>
    <scope>NUCLEOTIDE SEQUENCE [LARGE SCALE GENOMIC DNA]</scope>
    <source>
        <strain evidence="3 4">PS1R-30</strain>
    </source>
</reference>
<name>A0ABU8RPZ2_9SPHN</name>
<protein>
    <submittedName>
        <fullName evidence="3">Cytochrome P450</fullName>
    </submittedName>
</protein>
<keyword evidence="2" id="KW-0560">Oxidoreductase</keyword>
<evidence type="ECO:0000313" key="4">
    <source>
        <dbReference type="Proteomes" id="UP001361239"/>
    </source>
</evidence>
<keyword evidence="2" id="KW-0479">Metal-binding</keyword>
<dbReference type="InterPro" id="IPR036396">
    <property type="entry name" value="Cyt_P450_sf"/>
</dbReference>
<evidence type="ECO:0000313" key="3">
    <source>
        <dbReference type="EMBL" id="MEJ5975135.1"/>
    </source>
</evidence>
<dbReference type="InterPro" id="IPR001128">
    <property type="entry name" value="Cyt_P450"/>
</dbReference>